<protein>
    <submittedName>
        <fullName evidence="2">Uncharacterized protein</fullName>
    </submittedName>
</protein>
<reference evidence="2" key="2">
    <citation type="submission" date="2016-06" db="EMBL/GenBank/DDBJ databases">
        <title>The genome of a short-lived fish provides insights into sex chromosome evolution and the genetic control of aging.</title>
        <authorList>
            <person name="Reichwald K."/>
            <person name="Felder M."/>
            <person name="Petzold A."/>
            <person name="Koch P."/>
            <person name="Groth M."/>
            <person name="Platzer M."/>
        </authorList>
    </citation>
    <scope>NUCLEOTIDE SEQUENCE</scope>
    <source>
        <tissue evidence="2">Brain</tissue>
    </source>
</reference>
<gene>
    <name evidence="2" type="primary">PCON_04198</name>
</gene>
<feature type="chain" id="PRO_5008372615" evidence="1">
    <location>
        <begin position="24"/>
        <end position="184"/>
    </location>
</feature>
<feature type="signal peptide" evidence="1">
    <location>
        <begin position="1"/>
        <end position="23"/>
    </location>
</feature>
<accession>A0A1A8J7Q6</accession>
<dbReference type="EMBL" id="HAED01018278">
    <property type="protein sequence ID" value="SBR04723.1"/>
    <property type="molecule type" value="Transcribed_RNA"/>
</dbReference>
<keyword evidence="1" id="KW-0732">Signal</keyword>
<sequence length="184" mass="19373">NPLCTPTFSGVVGLVFLLHVCFPSPKPLPVGSSRVTVCTCSGLLPSTCCRSWFPRVTPAVSSHFLVHACGVYACRSFMLQSLLGPTPAAAVLCWVPRMLLQFSAGSRSCGLCWVPRPAAAVFLSSQVKWSSVPVQSSVSSPPESRVPSLLCCVALWASGIRPLRGGVLSHSAPAFLTVSLSCPD</sequence>
<feature type="non-terminal residue" evidence="2">
    <location>
        <position position="1"/>
    </location>
</feature>
<dbReference type="AlphaFoldDB" id="A0A1A8J7Q6"/>
<feature type="non-terminal residue" evidence="2">
    <location>
        <position position="184"/>
    </location>
</feature>
<evidence type="ECO:0000256" key="1">
    <source>
        <dbReference type="SAM" id="SignalP"/>
    </source>
</evidence>
<name>A0A1A8J7Q6_NOTKU</name>
<reference evidence="2" key="1">
    <citation type="submission" date="2016-05" db="EMBL/GenBank/DDBJ databases">
        <authorList>
            <person name="Lavstsen T."/>
            <person name="Jespersen J.S."/>
        </authorList>
    </citation>
    <scope>NUCLEOTIDE SEQUENCE</scope>
    <source>
        <tissue evidence="2">Brain</tissue>
    </source>
</reference>
<proteinExistence type="predicted"/>
<evidence type="ECO:0000313" key="2">
    <source>
        <dbReference type="EMBL" id="SBR04723.1"/>
    </source>
</evidence>
<organism evidence="2">
    <name type="scientific">Nothobranchius kuhntae</name>
    <name type="common">Beira killifish</name>
    <dbReference type="NCBI Taxonomy" id="321403"/>
    <lineage>
        <taxon>Eukaryota</taxon>
        <taxon>Metazoa</taxon>
        <taxon>Chordata</taxon>
        <taxon>Craniata</taxon>
        <taxon>Vertebrata</taxon>
        <taxon>Euteleostomi</taxon>
        <taxon>Actinopterygii</taxon>
        <taxon>Neopterygii</taxon>
        <taxon>Teleostei</taxon>
        <taxon>Neoteleostei</taxon>
        <taxon>Acanthomorphata</taxon>
        <taxon>Ovalentaria</taxon>
        <taxon>Atherinomorphae</taxon>
        <taxon>Cyprinodontiformes</taxon>
        <taxon>Nothobranchiidae</taxon>
        <taxon>Nothobranchius</taxon>
    </lineage>
</organism>